<keyword evidence="3" id="KW-0238">DNA-binding</keyword>
<reference evidence="7" key="3">
    <citation type="submission" date="2015-04" db="UniProtKB">
        <authorList>
            <consortium name="EnsemblPlants"/>
        </authorList>
    </citation>
    <scope>IDENTIFICATION</scope>
</reference>
<evidence type="ECO:0000256" key="5">
    <source>
        <dbReference type="ARBA" id="ARBA00023242"/>
    </source>
</evidence>
<dbReference type="eggNOG" id="KOG0014">
    <property type="taxonomic scope" value="Eukaryota"/>
</dbReference>
<sequence length="304" mass="33166">MPRTKLVLKLIDDEKKRKTTFKNRLKGLVKKVKQFETLCDVDVFLICIAGAGGEVVTTWPADRAAVERLIDRLRATPPAKIREVHTTETFLQDDLGKQRRNLIKARAAGELPSWDSSLDKLDADGLSNLYDALSEKLERAHRRIAALGGGGGVALPEIGFEFPFAGFASSSSNTGLTQFYYPLHDVTLPVTHMPPPLCLTYDQMPPPPAIAAAPFEFMNGNAYATNYIEHGGEATTTAGFLDDHCQGFVAGEGYNGDVLGHGFAVAGAGYDLDLECCMMNSDVWPMMNTIENPMCSNFQGGFQI</sequence>
<dbReference type="PANTHER" id="PTHR48019">
    <property type="entry name" value="SERUM RESPONSE FACTOR HOMOLOG"/>
    <property type="match status" value="1"/>
</dbReference>
<dbReference type="InterPro" id="IPR050142">
    <property type="entry name" value="MADS-box/MEF2_TF"/>
</dbReference>
<dbReference type="HOGENOM" id="CLU_047329_0_0_1"/>
<dbReference type="SMART" id="SM00432">
    <property type="entry name" value="MADS"/>
    <property type="match status" value="1"/>
</dbReference>
<dbReference type="STRING" id="77586.A0A0D9XAE2"/>
<evidence type="ECO:0000256" key="1">
    <source>
        <dbReference type="ARBA" id="ARBA00004123"/>
    </source>
</evidence>
<dbReference type="GO" id="GO:0000987">
    <property type="term" value="F:cis-regulatory region sequence-specific DNA binding"/>
    <property type="evidence" value="ECO:0007669"/>
    <property type="project" value="InterPro"/>
</dbReference>
<accession>A0A0D9XAE2</accession>
<evidence type="ECO:0000313" key="7">
    <source>
        <dbReference type="EnsemblPlants" id="LPERR08G19020.1"/>
    </source>
</evidence>
<dbReference type="AlphaFoldDB" id="A0A0D9XAE2"/>
<organism evidence="7 8">
    <name type="scientific">Leersia perrieri</name>
    <dbReference type="NCBI Taxonomy" id="77586"/>
    <lineage>
        <taxon>Eukaryota</taxon>
        <taxon>Viridiplantae</taxon>
        <taxon>Streptophyta</taxon>
        <taxon>Embryophyta</taxon>
        <taxon>Tracheophyta</taxon>
        <taxon>Spermatophyta</taxon>
        <taxon>Magnoliopsida</taxon>
        <taxon>Liliopsida</taxon>
        <taxon>Poales</taxon>
        <taxon>Poaceae</taxon>
        <taxon>BOP clade</taxon>
        <taxon>Oryzoideae</taxon>
        <taxon>Oryzeae</taxon>
        <taxon>Oryzinae</taxon>
        <taxon>Leersia</taxon>
    </lineage>
</organism>
<dbReference type="Proteomes" id="UP000032180">
    <property type="component" value="Chromosome 8"/>
</dbReference>
<dbReference type="InterPro" id="IPR002100">
    <property type="entry name" value="TF_MADSbox"/>
</dbReference>
<evidence type="ECO:0000313" key="8">
    <source>
        <dbReference type="Proteomes" id="UP000032180"/>
    </source>
</evidence>
<dbReference type="InterPro" id="IPR033897">
    <property type="entry name" value="SRF-like_MADS-box"/>
</dbReference>
<keyword evidence="8" id="KW-1185">Reference proteome</keyword>
<keyword evidence="4" id="KW-0804">Transcription</keyword>
<dbReference type="CDD" id="cd00266">
    <property type="entry name" value="MADS_SRF_like"/>
    <property type="match status" value="1"/>
</dbReference>
<protein>
    <recommendedName>
        <fullName evidence="6">MADS-box domain-containing protein</fullName>
    </recommendedName>
</protein>
<comment type="subcellular location">
    <subcellularLocation>
        <location evidence="1">Nucleus</location>
    </subcellularLocation>
</comment>
<evidence type="ECO:0000256" key="2">
    <source>
        <dbReference type="ARBA" id="ARBA00023015"/>
    </source>
</evidence>
<evidence type="ECO:0000256" key="4">
    <source>
        <dbReference type="ARBA" id="ARBA00023163"/>
    </source>
</evidence>
<proteinExistence type="predicted"/>
<dbReference type="PROSITE" id="PS50066">
    <property type="entry name" value="MADS_BOX_2"/>
    <property type="match status" value="1"/>
</dbReference>
<dbReference type="GO" id="GO:0005634">
    <property type="term" value="C:nucleus"/>
    <property type="evidence" value="ECO:0007669"/>
    <property type="project" value="UniProtKB-SubCell"/>
</dbReference>
<dbReference type="InterPro" id="IPR036879">
    <property type="entry name" value="TF_MADSbox_sf"/>
</dbReference>
<name>A0A0D9XAE2_9ORYZ</name>
<dbReference type="GO" id="GO:0046983">
    <property type="term" value="F:protein dimerization activity"/>
    <property type="evidence" value="ECO:0007669"/>
    <property type="project" value="InterPro"/>
</dbReference>
<dbReference type="Gene3D" id="3.40.1810.10">
    <property type="entry name" value="Transcription factor, MADS-box"/>
    <property type="match status" value="1"/>
</dbReference>
<reference evidence="8" key="2">
    <citation type="submission" date="2013-12" db="EMBL/GenBank/DDBJ databases">
        <authorList>
            <person name="Yu Y."/>
            <person name="Lee S."/>
            <person name="de Baynast K."/>
            <person name="Wissotski M."/>
            <person name="Liu L."/>
            <person name="Talag J."/>
            <person name="Goicoechea J."/>
            <person name="Angelova A."/>
            <person name="Jetty R."/>
            <person name="Kudrna D."/>
            <person name="Golser W."/>
            <person name="Rivera L."/>
            <person name="Zhang J."/>
            <person name="Wing R."/>
        </authorList>
    </citation>
    <scope>NUCLEOTIDE SEQUENCE</scope>
</reference>
<dbReference type="GO" id="GO:0045944">
    <property type="term" value="P:positive regulation of transcription by RNA polymerase II"/>
    <property type="evidence" value="ECO:0007669"/>
    <property type="project" value="InterPro"/>
</dbReference>
<feature type="domain" description="MADS-box" evidence="6">
    <location>
        <begin position="1"/>
        <end position="52"/>
    </location>
</feature>
<dbReference type="Gramene" id="LPERR08G19020.1">
    <property type="protein sequence ID" value="LPERR08G19020.1"/>
    <property type="gene ID" value="LPERR08G19020"/>
</dbReference>
<evidence type="ECO:0000259" key="6">
    <source>
        <dbReference type="PROSITE" id="PS50066"/>
    </source>
</evidence>
<dbReference type="SUPFAM" id="SSF55455">
    <property type="entry name" value="SRF-like"/>
    <property type="match status" value="1"/>
</dbReference>
<dbReference type="EnsemblPlants" id="LPERR08G19020.1">
    <property type="protein sequence ID" value="LPERR08G19020.1"/>
    <property type="gene ID" value="LPERR08G19020"/>
</dbReference>
<dbReference type="GO" id="GO:0000981">
    <property type="term" value="F:DNA-binding transcription factor activity, RNA polymerase II-specific"/>
    <property type="evidence" value="ECO:0007669"/>
    <property type="project" value="InterPro"/>
</dbReference>
<dbReference type="PRINTS" id="PR00404">
    <property type="entry name" value="MADSDOMAIN"/>
</dbReference>
<dbReference type="Pfam" id="PF00319">
    <property type="entry name" value="SRF-TF"/>
    <property type="match status" value="1"/>
</dbReference>
<keyword evidence="2" id="KW-0805">Transcription regulation</keyword>
<evidence type="ECO:0000256" key="3">
    <source>
        <dbReference type="ARBA" id="ARBA00023125"/>
    </source>
</evidence>
<keyword evidence="5" id="KW-0539">Nucleus</keyword>
<reference evidence="7 8" key="1">
    <citation type="submission" date="2012-08" db="EMBL/GenBank/DDBJ databases">
        <title>Oryza genome evolution.</title>
        <authorList>
            <person name="Wing R.A."/>
        </authorList>
    </citation>
    <scope>NUCLEOTIDE SEQUENCE</scope>
</reference>